<organism evidence="3">
    <name type="scientific">marine sediment metagenome</name>
    <dbReference type="NCBI Taxonomy" id="412755"/>
    <lineage>
        <taxon>unclassified sequences</taxon>
        <taxon>metagenomes</taxon>
        <taxon>ecological metagenomes</taxon>
    </lineage>
</organism>
<evidence type="ECO:0000259" key="2">
    <source>
        <dbReference type="Pfam" id="PF00582"/>
    </source>
</evidence>
<dbReference type="Gene3D" id="3.40.50.620">
    <property type="entry name" value="HUPs"/>
    <property type="match status" value="1"/>
</dbReference>
<accession>X0V8Q6</accession>
<evidence type="ECO:0000256" key="1">
    <source>
        <dbReference type="ARBA" id="ARBA00008791"/>
    </source>
</evidence>
<reference evidence="3" key="1">
    <citation type="journal article" date="2014" name="Front. Microbiol.">
        <title>High frequency of phylogenetically diverse reductive dehalogenase-homologous genes in deep subseafloor sedimentary metagenomes.</title>
        <authorList>
            <person name="Kawai M."/>
            <person name="Futagami T."/>
            <person name="Toyoda A."/>
            <person name="Takaki Y."/>
            <person name="Nishi S."/>
            <person name="Hori S."/>
            <person name="Arai W."/>
            <person name="Tsubouchi T."/>
            <person name="Morono Y."/>
            <person name="Uchiyama I."/>
            <person name="Ito T."/>
            <person name="Fujiyama A."/>
            <person name="Inagaki F."/>
            <person name="Takami H."/>
        </authorList>
    </citation>
    <scope>NUCLEOTIDE SEQUENCE</scope>
    <source>
        <strain evidence="3">Expedition CK06-06</strain>
    </source>
</reference>
<evidence type="ECO:0000313" key="3">
    <source>
        <dbReference type="EMBL" id="GAG14540.1"/>
    </source>
</evidence>
<proteinExistence type="inferred from homology"/>
<dbReference type="AlphaFoldDB" id="X0V8Q6"/>
<comment type="caution">
    <text evidence="3">The sequence shown here is derived from an EMBL/GenBank/DDBJ whole genome shotgun (WGS) entry which is preliminary data.</text>
</comment>
<sequence>MDMYRKILVALDGSEPSNNALEHAATIAKKFDAELILVAVVQRMMIPIFPDEGFGAVPLSAAKDMAQYQDKMRVLYQNVLKEAEEKVKEEYPGVKTESILKEGRPSATIVEQAEKDDVDIIVLGSRGIGGYTGWILGSTSRRVVDSCTKPILIVK</sequence>
<protein>
    <recommendedName>
        <fullName evidence="2">UspA domain-containing protein</fullName>
    </recommendedName>
</protein>
<dbReference type="SUPFAM" id="SSF52402">
    <property type="entry name" value="Adenine nucleotide alpha hydrolases-like"/>
    <property type="match status" value="1"/>
</dbReference>
<dbReference type="PANTHER" id="PTHR46268:SF6">
    <property type="entry name" value="UNIVERSAL STRESS PROTEIN UP12"/>
    <property type="match status" value="1"/>
</dbReference>
<dbReference type="InterPro" id="IPR014729">
    <property type="entry name" value="Rossmann-like_a/b/a_fold"/>
</dbReference>
<dbReference type="CDD" id="cd00293">
    <property type="entry name" value="USP-like"/>
    <property type="match status" value="1"/>
</dbReference>
<dbReference type="InterPro" id="IPR006016">
    <property type="entry name" value="UspA"/>
</dbReference>
<dbReference type="Pfam" id="PF00582">
    <property type="entry name" value="Usp"/>
    <property type="match status" value="1"/>
</dbReference>
<name>X0V8Q6_9ZZZZ</name>
<comment type="similarity">
    <text evidence="1">Belongs to the universal stress protein A family.</text>
</comment>
<dbReference type="EMBL" id="BARS01038946">
    <property type="protein sequence ID" value="GAG14540.1"/>
    <property type="molecule type" value="Genomic_DNA"/>
</dbReference>
<gene>
    <name evidence="3" type="ORF">S01H1_59539</name>
</gene>
<dbReference type="PRINTS" id="PR01438">
    <property type="entry name" value="UNVRSLSTRESS"/>
</dbReference>
<feature type="domain" description="UspA" evidence="2">
    <location>
        <begin position="3"/>
        <end position="155"/>
    </location>
</feature>
<dbReference type="InterPro" id="IPR006015">
    <property type="entry name" value="Universal_stress_UspA"/>
</dbReference>
<dbReference type="PANTHER" id="PTHR46268">
    <property type="entry name" value="STRESS RESPONSE PROTEIN NHAX"/>
    <property type="match status" value="1"/>
</dbReference>